<organism evidence="2 3">
    <name type="scientific">Pseudoxanthomonas winnipegensis</name>
    <dbReference type="NCBI Taxonomy" id="2480810"/>
    <lineage>
        <taxon>Bacteria</taxon>
        <taxon>Pseudomonadati</taxon>
        <taxon>Pseudomonadota</taxon>
        <taxon>Gammaproteobacteria</taxon>
        <taxon>Lysobacterales</taxon>
        <taxon>Lysobacteraceae</taxon>
        <taxon>Pseudoxanthomonas</taxon>
    </lineage>
</organism>
<protein>
    <recommendedName>
        <fullName evidence="4">Secreted protein</fullName>
    </recommendedName>
</protein>
<dbReference type="Proteomes" id="UP000293089">
    <property type="component" value="Unassembled WGS sequence"/>
</dbReference>
<keyword evidence="3" id="KW-1185">Reference proteome</keyword>
<name>A0ABY1WAK3_9GAMM</name>
<evidence type="ECO:0000313" key="2">
    <source>
        <dbReference type="EMBL" id="TAA17562.1"/>
    </source>
</evidence>
<accession>A0ABY1WAK3</accession>
<feature type="compositionally biased region" description="Low complexity" evidence="1">
    <location>
        <begin position="65"/>
        <end position="77"/>
    </location>
</feature>
<gene>
    <name evidence="2" type="ORF">EA658_17270</name>
</gene>
<proteinExistence type="predicted"/>
<feature type="region of interest" description="Disordered" evidence="1">
    <location>
        <begin position="53"/>
        <end position="77"/>
    </location>
</feature>
<reference evidence="2 3" key="1">
    <citation type="submission" date="2019-02" db="EMBL/GenBank/DDBJ databases">
        <title>WGS of Pseudoxanthomonas species novum from clinical isolates.</title>
        <authorList>
            <person name="Bernier A.-M."/>
            <person name="Bernard K."/>
            <person name="Vachon A."/>
        </authorList>
    </citation>
    <scope>NUCLEOTIDE SEQUENCE [LARGE SCALE GENOMIC DNA]</scope>
    <source>
        <strain evidence="3">NML 170316</strain>
    </source>
</reference>
<evidence type="ECO:0000313" key="3">
    <source>
        <dbReference type="Proteomes" id="UP000293089"/>
    </source>
</evidence>
<evidence type="ECO:0008006" key="4">
    <source>
        <dbReference type="Google" id="ProtNLM"/>
    </source>
</evidence>
<evidence type="ECO:0000256" key="1">
    <source>
        <dbReference type="SAM" id="MobiDB-lite"/>
    </source>
</evidence>
<dbReference type="EMBL" id="SHME01000005">
    <property type="protein sequence ID" value="TAA17562.1"/>
    <property type="molecule type" value="Genomic_DNA"/>
</dbReference>
<sequence length="77" mass="8312">MLLLLLLLLLLLKSFCFCFCFTCLSRKASRASQEDGAEEAPCLSEASLGAVPRLPRSAGDRRAAAARVPARSGFGYF</sequence>
<comment type="caution">
    <text evidence="2">The sequence shown here is derived from an EMBL/GenBank/DDBJ whole genome shotgun (WGS) entry which is preliminary data.</text>
</comment>